<evidence type="ECO:0000256" key="5">
    <source>
        <dbReference type="ARBA" id="ARBA00042398"/>
    </source>
</evidence>
<reference evidence="12 13" key="1">
    <citation type="submission" date="2024-04" db="EMBL/GenBank/DDBJ databases">
        <title>Tritrichomonas musculus Genome.</title>
        <authorList>
            <person name="Alves-Ferreira E."/>
            <person name="Grigg M."/>
            <person name="Lorenzi H."/>
            <person name="Galac M."/>
        </authorList>
    </citation>
    <scope>NUCLEOTIDE SEQUENCE [LARGE SCALE GENOMIC DNA]</scope>
    <source>
        <strain evidence="12 13">EAF2021</strain>
    </source>
</reference>
<evidence type="ECO:0000256" key="11">
    <source>
        <dbReference type="ARBA" id="ARBA00049015"/>
    </source>
</evidence>
<dbReference type="Proteomes" id="UP001470230">
    <property type="component" value="Unassembled WGS sequence"/>
</dbReference>
<organism evidence="12 13">
    <name type="scientific">Tritrichomonas musculus</name>
    <dbReference type="NCBI Taxonomy" id="1915356"/>
    <lineage>
        <taxon>Eukaryota</taxon>
        <taxon>Metamonada</taxon>
        <taxon>Parabasalia</taxon>
        <taxon>Tritrichomonadida</taxon>
        <taxon>Tritrichomonadidae</taxon>
        <taxon>Tritrichomonas</taxon>
    </lineage>
</organism>
<protein>
    <recommendedName>
        <fullName evidence="4">ADP-ribosylhydrolase ARH3</fullName>
        <ecNumber evidence="2">3.2.1.143</ecNumber>
    </recommendedName>
    <alternativeName>
        <fullName evidence="5">ADP-ribose glycohydrolase ARH3</fullName>
    </alternativeName>
    <alternativeName>
        <fullName evidence="6">ADP-ribosylhydrolase 3</fullName>
    </alternativeName>
    <alternativeName>
        <fullName evidence="9">O-acetyl-ADP-ribose deacetylase ARH3</fullName>
    </alternativeName>
    <alternativeName>
        <fullName evidence="10">Poly(ADP-ribose) glycohydrolase ARH3</fullName>
    </alternativeName>
    <alternativeName>
        <fullName evidence="8">[Protein ADP-ribosylarginine] hydrolase-like protein 2</fullName>
    </alternativeName>
    <alternativeName>
        <fullName evidence="7">[Protein ADP-ribosylserine] hydrolase</fullName>
    </alternativeName>
</protein>
<accession>A0ABR2JQC6</accession>
<evidence type="ECO:0000256" key="8">
    <source>
        <dbReference type="ARBA" id="ARBA00042850"/>
    </source>
</evidence>
<dbReference type="EMBL" id="JAPFFF010000010">
    <property type="protein sequence ID" value="KAK8880611.1"/>
    <property type="molecule type" value="Genomic_DNA"/>
</dbReference>
<gene>
    <name evidence="12" type="ORF">M9Y10_003293</name>
</gene>
<comment type="caution">
    <text evidence="12">The sequence shown here is derived from an EMBL/GenBank/DDBJ whole genome shotgun (WGS) entry which is preliminary data.</text>
</comment>
<evidence type="ECO:0000256" key="2">
    <source>
        <dbReference type="ARBA" id="ARBA00012255"/>
    </source>
</evidence>
<dbReference type="PANTHER" id="PTHR16222">
    <property type="entry name" value="ADP-RIBOSYLGLYCOHYDROLASE"/>
    <property type="match status" value="1"/>
</dbReference>
<dbReference type="Gene3D" id="3.80.10.10">
    <property type="entry name" value="Ribonuclease Inhibitor"/>
    <property type="match status" value="1"/>
</dbReference>
<keyword evidence="3" id="KW-0378">Hydrolase</keyword>
<dbReference type="InterPro" id="IPR005502">
    <property type="entry name" value="Ribosyl_crysJ1"/>
</dbReference>
<evidence type="ECO:0000256" key="7">
    <source>
        <dbReference type="ARBA" id="ARBA00042722"/>
    </source>
</evidence>
<comment type="catalytic activity">
    <reaction evidence="11">
        <text>alpha-NAD(+) + H2O = ADP-D-ribose + nicotinamide + H(+)</text>
        <dbReference type="Rhea" id="RHEA:68792"/>
        <dbReference type="ChEBI" id="CHEBI:15377"/>
        <dbReference type="ChEBI" id="CHEBI:15378"/>
        <dbReference type="ChEBI" id="CHEBI:17154"/>
        <dbReference type="ChEBI" id="CHEBI:57967"/>
        <dbReference type="ChEBI" id="CHEBI:77017"/>
    </reaction>
</comment>
<sequence>MKFANLAYLKEIPPINEFHDVHVLDLLCTSIKILTIDNFPNLTRLRAPRSNLERATITNCPNLQIIDFSQSSLVNIHLENLPKLRTLDLRSTKVSFLNFSLPSLEYLDISRTKIQNELPDSPNLLALDNSGCIFKDYDLLPIAMKYPHLQRLRCLDYYDVSFEVEYRIQVDLNKLSEHPCLEHLFVGPSTVTCDSISPKTNLTTVCLQYVEFKEGTKQQLLSSFHCVLINHVALSSNHGYRVSTYPEYKRMDWEESALLLYGPWGIPQTDLTPKISAPQPFDISTAYLLMRDVQPSTVTISEVSEKFDLKIALNHMMGAVFGSALGDCLGMSAEMTDTKYARFSLDVPLSILWNYLPSWYRADVFYRATVTDDTEQAILLMRTLADCNGELNLAHFAKLLTDWANKGVSEHCQEYALDVGETTWNAITSHNYLKDPLTGSFDTTYESRGNGCAMRTAPIGCFKFWDLNTVTKYAFNFGCTTHYNDVCAVCTILCSLLIAKNIQRYSLKENLAAKDQSSLRMTDNEIDELIDYSFKVVADEMSDDFDVEASRAEVMKYLKADSFDKLHLSGKQIGYVLRATGAAVLALRKGMSYEEAMTEVVRWAGDSDSNAAVVGGVIGAVVGFSGIPSDMMKYLYTGNWEYVEFARMCEVMDIQPPPSPFLELSYQ</sequence>
<dbReference type="PANTHER" id="PTHR16222:SF24">
    <property type="entry name" value="ADP-RIBOSYLHYDROLASE ARH3"/>
    <property type="match status" value="1"/>
</dbReference>
<dbReference type="SUPFAM" id="SSF52058">
    <property type="entry name" value="L domain-like"/>
    <property type="match status" value="1"/>
</dbReference>
<dbReference type="SUPFAM" id="SSF101478">
    <property type="entry name" value="ADP-ribosylglycohydrolase"/>
    <property type="match status" value="1"/>
</dbReference>
<evidence type="ECO:0000256" key="4">
    <source>
        <dbReference type="ARBA" id="ARBA00041057"/>
    </source>
</evidence>
<keyword evidence="13" id="KW-1185">Reference proteome</keyword>
<dbReference type="InterPro" id="IPR032675">
    <property type="entry name" value="LRR_dom_sf"/>
</dbReference>
<proteinExistence type="inferred from homology"/>
<name>A0ABR2JQC6_9EUKA</name>
<evidence type="ECO:0000256" key="9">
    <source>
        <dbReference type="ARBA" id="ARBA00043187"/>
    </source>
</evidence>
<dbReference type="Gene3D" id="1.10.4080.10">
    <property type="entry name" value="ADP-ribosylation/Crystallin J1"/>
    <property type="match status" value="1"/>
</dbReference>
<evidence type="ECO:0000313" key="12">
    <source>
        <dbReference type="EMBL" id="KAK8880611.1"/>
    </source>
</evidence>
<dbReference type="InterPro" id="IPR036705">
    <property type="entry name" value="Ribosyl_crysJ1_sf"/>
</dbReference>
<dbReference type="Pfam" id="PF03747">
    <property type="entry name" value="ADP_ribosyl_GH"/>
    <property type="match status" value="1"/>
</dbReference>
<evidence type="ECO:0000256" key="3">
    <source>
        <dbReference type="ARBA" id="ARBA00022801"/>
    </source>
</evidence>
<comment type="similarity">
    <text evidence="1">Belongs to the ADP-ribosylglycohydrolase family.</text>
</comment>
<evidence type="ECO:0000256" key="1">
    <source>
        <dbReference type="ARBA" id="ARBA00010702"/>
    </source>
</evidence>
<evidence type="ECO:0000256" key="6">
    <source>
        <dbReference type="ARBA" id="ARBA00042471"/>
    </source>
</evidence>
<evidence type="ECO:0000256" key="10">
    <source>
        <dbReference type="ARBA" id="ARBA00043193"/>
    </source>
</evidence>
<evidence type="ECO:0000313" key="13">
    <source>
        <dbReference type="Proteomes" id="UP001470230"/>
    </source>
</evidence>
<dbReference type="EC" id="3.2.1.143" evidence="2"/>
<dbReference type="InterPro" id="IPR050792">
    <property type="entry name" value="ADP-ribosylglycohydrolase"/>
</dbReference>